<sequence>MRLTEFWERMNHHLGPAYARTWAETQVVQELGGRTVVEALADGEAAKVVWRAVWAHLNLPPSER</sequence>
<comment type="caution">
    <text evidence="1">The sequence shown here is derived from an EMBL/GenBank/DDBJ whole genome shotgun (WGS) entry which is preliminary data.</text>
</comment>
<dbReference type="RefSeq" id="WP_167213452.1">
    <property type="nucleotide sequence ID" value="NZ_JAASRO010000001.1"/>
</dbReference>
<organism evidence="1 2">
    <name type="scientific">Kribbella shirazensis</name>
    <dbReference type="NCBI Taxonomy" id="1105143"/>
    <lineage>
        <taxon>Bacteria</taxon>
        <taxon>Bacillati</taxon>
        <taxon>Actinomycetota</taxon>
        <taxon>Actinomycetes</taxon>
        <taxon>Propionibacteriales</taxon>
        <taxon>Kribbellaceae</taxon>
        <taxon>Kribbella</taxon>
    </lineage>
</organism>
<proteinExistence type="predicted"/>
<dbReference type="InterPro" id="IPR021408">
    <property type="entry name" value="DUF3046"/>
</dbReference>
<accession>A0A7X5VGG1</accession>
<keyword evidence="2" id="KW-1185">Reference proteome</keyword>
<dbReference type="Pfam" id="PF11248">
    <property type="entry name" value="DUF3046"/>
    <property type="match status" value="1"/>
</dbReference>
<dbReference type="EMBL" id="JAASRO010000001">
    <property type="protein sequence ID" value="NIK60346.1"/>
    <property type="molecule type" value="Genomic_DNA"/>
</dbReference>
<evidence type="ECO:0000313" key="1">
    <source>
        <dbReference type="EMBL" id="NIK60346.1"/>
    </source>
</evidence>
<dbReference type="Proteomes" id="UP000555407">
    <property type="component" value="Unassembled WGS sequence"/>
</dbReference>
<gene>
    <name evidence="1" type="ORF">BJY22_006063</name>
</gene>
<evidence type="ECO:0008006" key="3">
    <source>
        <dbReference type="Google" id="ProtNLM"/>
    </source>
</evidence>
<protein>
    <recommendedName>
        <fullName evidence="3">DUF3046 domain-containing protein</fullName>
    </recommendedName>
</protein>
<evidence type="ECO:0000313" key="2">
    <source>
        <dbReference type="Proteomes" id="UP000555407"/>
    </source>
</evidence>
<dbReference type="AlphaFoldDB" id="A0A7X5VGG1"/>
<reference evidence="1 2" key="1">
    <citation type="submission" date="2020-03" db="EMBL/GenBank/DDBJ databases">
        <title>Sequencing the genomes of 1000 actinobacteria strains.</title>
        <authorList>
            <person name="Klenk H.-P."/>
        </authorList>
    </citation>
    <scope>NUCLEOTIDE SEQUENCE [LARGE SCALE GENOMIC DNA]</scope>
    <source>
        <strain evidence="1 2">DSM 45490</strain>
    </source>
</reference>
<name>A0A7X5VGG1_9ACTN</name>